<organism evidence="1 2">
    <name type="scientific">Paraburkholderia phymatum</name>
    <dbReference type="NCBI Taxonomy" id="148447"/>
    <lineage>
        <taxon>Bacteria</taxon>
        <taxon>Pseudomonadati</taxon>
        <taxon>Pseudomonadota</taxon>
        <taxon>Betaproteobacteria</taxon>
        <taxon>Burkholderiales</taxon>
        <taxon>Burkholderiaceae</taxon>
        <taxon>Paraburkholderia</taxon>
    </lineage>
</organism>
<dbReference type="EMBL" id="JBFRCH010000028">
    <property type="protein sequence ID" value="MEX3936188.1"/>
    <property type="molecule type" value="Genomic_DNA"/>
</dbReference>
<keyword evidence="2" id="KW-1185">Reference proteome</keyword>
<proteinExistence type="predicted"/>
<evidence type="ECO:0000313" key="2">
    <source>
        <dbReference type="Proteomes" id="UP001558850"/>
    </source>
</evidence>
<sequence>MNRLYDMEAVMLKRGCRHARRHTLSSPAELCAAGFDDSPFYPATTAAYPDIALMHYANIGIRI</sequence>
<comment type="caution">
    <text evidence="1">The sequence shown here is derived from an EMBL/GenBank/DDBJ whole genome shotgun (WGS) entry which is preliminary data.</text>
</comment>
<reference evidence="1" key="1">
    <citation type="submission" date="2024-07" db="EMBL/GenBank/DDBJ databases">
        <title>A survey of Mimosa microsymbionts across Brazilian biomes reveals a high diversity of Paraburkholderia nodulating endemic species, but also that Cupriavidus is common as a symbiont of widespread species.</title>
        <authorList>
            <person name="Rouws L."/>
            <person name="Barauna A."/>
            <person name="Beukes C."/>
            <person name="Rouws J.R.C."/>
            <person name="De Faria S.M."/>
            <person name="Gross E."/>
            <person name="Bueno Dos Reis Junior F."/>
            <person name="Simon M.F."/>
            <person name="Maluk M."/>
            <person name="Odee D.W."/>
            <person name="Kenicer G."/>
            <person name="Young J.P.W."/>
            <person name="Reis V.M."/>
            <person name="Zilli J."/>
            <person name="James E.K."/>
        </authorList>
    </citation>
    <scope>NUCLEOTIDE SEQUENCE</scope>
    <source>
        <strain evidence="1">EG181B</strain>
    </source>
</reference>
<gene>
    <name evidence="1" type="ORF">AB4Y32_31130</name>
</gene>
<protein>
    <submittedName>
        <fullName evidence="1">Uncharacterized protein</fullName>
    </submittedName>
</protein>
<accession>A0ACC6U990</accession>
<dbReference type="Proteomes" id="UP001558850">
    <property type="component" value="Unassembled WGS sequence"/>
</dbReference>
<evidence type="ECO:0000313" key="1">
    <source>
        <dbReference type="EMBL" id="MEX3936188.1"/>
    </source>
</evidence>
<name>A0ACC6U990_9BURK</name>